<evidence type="ECO:0000259" key="1">
    <source>
        <dbReference type="PROSITE" id="PS50878"/>
    </source>
</evidence>
<reference evidence="4" key="1">
    <citation type="submission" date="2016-06" db="UniProtKB">
        <authorList>
            <consortium name="WormBaseParasite"/>
        </authorList>
    </citation>
    <scope>IDENTIFICATION</scope>
</reference>
<organism evidence="4">
    <name type="scientific">Schistocephalus solidus</name>
    <name type="common">Tapeworm</name>
    <dbReference type="NCBI Taxonomy" id="70667"/>
    <lineage>
        <taxon>Eukaryota</taxon>
        <taxon>Metazoa</taxon>
        <taxon>Spiralia</taxon>
        <taxon>Lophotrochozoa</taxon>
        <taxon>Platyhelminthes</taxon>
        <taxon>Cestoda</taxon>
        <taxon>Eucestoda</taxon>
        <taxon>Diphyllobothriidea</taxon>
        <taxon>Diphyllobothriidae</taxon>
        <taxon>Schistocephalus</taxon>
    </lineage>
</organism>
<dbReference type="PROSITE" id="PS50878">
    <property type="entry name" value="RT_POL"/>
    <property type="match status" value="1"/>
</dbReference>
<dbReference type="PANTHER" id="PTHR47027:SF26">
    <property type="entry name" value="REVERSE TRANSCRIPTASE DOMAIN-CONTAINING PROTEIN"/>
    <property type="match status" value="1"/>
</dbReference>
<dbReference type="AlphaFoldDB" id="A0A183TG32"/>
<evidence type="ECO:0000313" key="2">
    <source>
        <dbReference type="EMBL" id="VDM01816.1"/>
    </source>
</evidence>
<dbReference type="OrthoDB" id="3047174at2759"/>
<dbReference type="InterPro" id="IPR043502">
    <property type="entry name" value="DNA/RNA_pol_sf"/>
</dbReference>
<dbReference type="Pfam" id="PF00078">
    <property type="entry name" value="RVT_1"/>
    <property type="match status" value="1"/>
</dbReference>
<dbReference type="InterPro" id="IPR000477">
    <property type="entry name" value="RT_dom"/>
</dbReference>
<dbReference type="EMBL" id="UYSU01039932">
    <property type="protein sequence ID" value="VDM01816.1"/>
    <property type="molecule type" value="Genomic_DNA"/>
</dbReference>
<dbReference type="Proteomes" id="UP000275846">
    <property type="component" value="Unassembled WGS sequence"/>
</dbReference>
<accession>A0A183TG32</accession>
<dbReference type="PANTHER" id="PTHR47027">
    <property type="entry name" value="REVERSE TRANSCRIPTASE DOMAIN-CONTAINING PROTEIN"/>
    <property type="match status" value="1"/>
</dbReference>
<evidence type="ECO:0000313" key="4">
    <source>
        <dbReference type="WBParaSite" id="SSLN_0001600901-mRNA-1"/>
    </source>
</evidence>
<dbReference type="SUPFAM" id="SSF56672">
    <property type="entry name" value="DNA/RNA polymerases"/>
    <property type="match status" value="1"/>
</dbReference>
<dbReference type="WBParaSite" id="SSLN_0001600901-mRNA-1">
    <property type="protein sequence ID" value="SSLN_0001600901-mRNA-1"/>
    <property type="gene ID" value="SSLN_0001600901"/>
</dbReference>
<evidence type="ECO:0000313" key="3">
    <source>
        <dbReference type="Proteomes" id="UP000275846"/>
    </source>
</evidence>
<protein>
    <submittedName>
        <fullName evidence="4">Reverse transcriptase domain-containing protein</fullName>
    </submittedName>
</protein>
<name>A0A183TG32_SCHSO</name>
<feature type="domain" description="Reverse transcriptase" evidence="1">
    <location>
        <begin position="1"/>
        <end position="182"/>
    </location>
</feature>
<reference evidence="2 3" key="2">
    <citation type="submission" date="2018-11" db="EMBL/GenBank/DDBJ databases">
        <authorList>
            <consortium name="Pathogen Informatics"/>
        </authorList>
    </citation>
    <scope>NUCLEOTIDE SEQUENCE [LARGE SCALE GENOMIC DNA]</scope>
    <source>
        <strain evidence="2 3">NST_G2</strain>
    </source>
</reference>
<gene>
    <name evidence="2" type="ORF">SSLN_LOCUS15430</name>
</gene>
<sequence>MRNHFYSTFVGLTNAFDTLNGEVLWKIIQKFGCPDSFTHMVRHLHDDIMVCVTDNGATSKAFTVTNGVKQGCVLAPTLFSFVFTDMLMDAYLDERPGIRIVYPIDGQHLNQRRMHSQSHISTATIHELLLAYDCSLIATAEGDMQRSMDFFTDAFGNFGLTINTEKNVVMHEPPPNTAYHAP</sequence>
<keyword evidence="3" id="KW-1185">Reference proteome</keyword>
<proteinExistence type="predicted"/>